<reference evidence="2" key="3">
    <citation type="submission" date="2015-04" db="UniProtKB">
        <authorList>
            <consortium name="EnsemblPlants"/>
        </authorList>
    </citation>
    <scope>IDENTIFICATION</scope>
    <source>
        <strain evidence="2">cv. Jemalong A17</strain>
    </source>
</reference>
<keyword evidence="3" id="KW-1185">Reference proteome</keyword>
<dbReference type="EnsemblPlants" id="KEH41320">
    <property type="protein sequence ID" value="KEH41320"/>
    <property type="gene ID" value="MTR_1g048600"/>
</dbReference>
<evidence type="ECO:0000313" key="2">
    <source>
        <dbReference type="EnsemblPlants" id="KEH41320"/>
    </source>
</evidence>
<name>A0A072VT78_MEDTR</name>
<accession>A0A072VT78</accession>
<proteinExistence type="predicted"/>
<evidence type="ECO:0000313" key="3">
    <source>
        <dbReference type="Proteomes" id="UP000002051"/>
    </source>
</evidence>
<gene>
    <name evidence="1" type="ordered locus">MTR_1g048600</name>
</gene>
<reference evidence="1 3" key="2">
    <citation type="journal article" date="2014" name="BMC Genomics">
        <title>An improved genome release (version Mt4.0) for the model legume Medicago truncatula.</title>
        <authorList>
            <person name="Tang H."/>
            <person name="Krishnakumar V."/>
            <person name="Bidwell S."/>
            <person name="Rosen B."/>
            <person name="Chan A."/>
            <person name="Zhou S."/>
            <person name="Gentzbittel L."/>
            <person name="Childs K.L."/>
            <person name="Yandell M."/>
            <person name="Gundlach H."/>
            <person name="Mayer K.F."/>
            <person name="Schwartz D.C."/>
            <person name="Town C.D."/>
        </authorList>
    </citation>
    <scope>GENOME REANNOTATION</scope>
    <source>
        <strain evidence="1">A17</strain>
        <strain evidence="2 3">cv. Jemalong A17</strain>
    </source>
</reference>
<dbReference type="EMBL" id="CM001217">
    <property type="protein sequence ID" value="KEH41320.1"/>
    <property type="molecule type" value="Genomic_DNA"/>
</dbReference>
<dbReference type="Proteomes" id="UP000002051">
    <property type="component" value="Unassembled WGS sequence"/>
</dbReference>
<evidence type="ECO:0000313" key="1">
    <source>
        <dbReference type="EMBL" id="KEH41320.1"/>
    </source>
</evidence>
<reference evidence="1 3" key="1">
    <citation type="journal article" date="2011" name="Nature">
        <title>The Medicago genome provides insight into the evolution of rhizobial symbioses.</title>
        <authorList>
            <person name="Young N.D."/>
            <person name="Debelle F."/>
            <person name="Oldroyd G.E."/>
            <person name="Geurts R."/>
            <person name="Cannon S.B."/>
            <person name="Udvardi M.K."/>
            <person name="Benedito V.A."/>
            <person name="Mayer K.F."/>
            <person name="Gouzy J."/>
            <person name="Schoof H."/>
            <person name="Van de Peer Y."/>
            <person name="Proost S."/>
            <person name="Cook D.R."/>
            <person name="Meyers B.C."/>
            <person name="Spannagl M."/>
            <person name="Cheung F."/>
            <person name="De Mita S."/>
            <person name="Krishnakumar V."/>
            <person name="Gundlach H."/>
            <person name="Zhou S."/>
            <person name="Mudge J."/>
            <person name="Bharti A.K."/>
            <person name="Murray J.D."/>
            <person name="Naoumkina M.A."/>
            <person name="Rosen B."/>
            <person name="Silverstein K.A."/>
            <person name="Tang H."/>
            <person name="Rombauts S."/>
            <person name="Zhao P.X."/>
            <person name="Zhou P."/>
            <person name="Barbe V."/>
            <person name="Bardou P."/>
            <person name="Bechner M."/>
            <person name="Bellec A."/>
            <person name="Berger A."/>
            <person name="Berges H."/>
            <person name="Bidwell S."/>
            <person name="Bisseling T."/>
            <person name="Choisne N."/>
            <person name="Couloux A."/>
            <person name="Denny R."/>
            <person name="Deshpande S."/>
            <person name="Dai X."/>
            <person name="Doyle J.J."/>
            <person name="Dudez A.M."/>
            <person name="Farmer A.D."/>
            <person name="Fouteau S."/>
            <person name="Franken C."/>
            <person name="Gibelin C."/>
            <person name="Gish J."/>
            <person name="Goldstein S."/>
            <person name="Gonzalez A.J."/>
            <person name="Green P.J."/>
            <person name="Hallab A."/>
            <person name="Hartog M."/>
            <person name="Hua A."/>
            <person name="Humphray S.J."/>
            <person name="Jeong D.H."/>
            <person name="Jing Y."/>
            <person name="Jocker A."/>
            <person name="Kenton S.M."/>
            <person name="Kim D.J."/>
            <person name="Klee K."/>
            <person name="Lai H."/>
            <person name="Lang C."/>
            <person name="Lin S."/>
            <person name="Macmil S.L."/>
            <person name="Magdelenat G."/>
            <person name="Matthews L."/>
            <person name="McCorrison J."/>
            <person name="Monaghan E.L."/>
            <person name="Mun J.H."/>
            <person name="Najar F.Z."/>
            <person name="Nicholson C."/>
            <person name="Noirot C."/>
            <person name="O'Bleness M."/>
            <person name="Paule C.R."/>
            <person name="Poulain J."/>
            <person name="Prion F."/>
            <person name="Qin B."/>
            <person name="Qu C."/>
            <person name="Retzel E.F."/>
            <person name="Riddle C."/>
            <person name="Sallet E."/>
            <person name="Samain S."/>
            <person name="Samson N."/>
            <person name="Sanders I."/>
            <person name="Saurat O."/>
            <person name="Scarpelli C."/>
            <person name="Schiex T."/>
            <person name="Segurens B."/>
            <person name="Severin A.J."/>
            <person name="Sherrier D.J."/>
            <person name="Shi R."/>
            <person name="Sims S."/>
            <person name="Singer S.R."/>
            <person name="Sinharoy S."/>
            <person name="Sterck L."/>
            <person name="Viollet A."/>
            <person name="Wang B.B."/>
            <person name="Wang K."/>
            <person name="Wang M."/>
            <person name="Wang X."/>
            <person name="Warfsmann J."/>
            <person name="Weissenbach J."/>
            <person name="White D.D."/>
            <person name="White J.D."/>
            <person name="Wiley G.B."/>
            <person name="Wincker P."/>
            <person name="Xing Y."/>
            <person name="Yang L."/>
            <person name="Yao Z."/>
            <person name="Ying F."/>
            <person name="Zhai J."/>
            <person name="Zhou L."/>
            <person name="Zuber A."/>
            <person name="Denarie J."/>
            <person name="Dixon R.A."/>
            <person name="May G.D."/>
            <person name="Schwartz D.C."/>
            <person name="Rogers J."/>
            <person name="Quetier F."/>
            <person name="Town C.D."/>
            <person name="Roe B.A."/>
        </authorList>
    </citation>
    <scope>NUCLEOTIDE SEQUENCE [LARGE SCALE GENOMIC DNA]</scope>
    <source>
        <strain evidence="1">A17</strain>
        <strain evidence="2 3">cv. Jemalong A17</strain>
    </source>
</reference>
<sequence>MDLNDFGEQVRNIWFYLFTVRIVETRSEMRESCLALKQYFWILASLLHATNSNMYVLRAQSSLSV</sequence>
<organism evidence="1 3">
    <name type="scientific">Medicago truncatula</name>
    <name type="common">Barrel medic</name>
    <name type="synonym">Medicago tribuloides</name>
    <dbReference type="NCBI Taxonomy" id="3880"/>
    <lineage>
        <taxon>Eukaryota</taxon>
        <taxon>Viridiplantae</taxon>
        <taxon>Streptophyta</taxon>
        <taxon>Embryophyta</taxon>
        <taxon>Tracheophyta</taxon>
        <taxon>Spermatophyta</taxon>
        <taxon>Magnoliopsida</taxon>
        <taxon>eudicotyledons</taxon>
        <taxon>Gunneridae</taxon>
        <taxon>Pentapetalae</taxon>
        <taxon>rosids</taxon>
        <taxon>fabids</taxon>
        <taxon>Fabales</taxon>
        <taxon>Fabaceae</taxon>
        <taxon>Papilionoideae</taxon>
        <taxon>50 kb inversion clade</taxon>
        <taxon>NPAAA clade</taxon>
        <taxon>Hologalegina</taxon>
        <taxon>IRL clade</taxon>
        <taxon>Trifolieae</taxon>
        <taxon>Medicago</taxon>
    </lineage>
</organism>
<dbReference type="AlphaFoldDB" id="A0A072VT78"/>
<evidence type="ECO:0008006" key="4">
    <source>
        <dbReference type="Google" id="ProtNLM"/>
    </source>
</evidence>
<dbReference type="HOGENOM" id="CLU_2853013_0_0_1"/>
<protein>
    <recommendedName>
        <fullName evidence="4">Transmembrane protein</fullName>
    </recommendedName>
</protein>